<comment type="caution">
    <text evidence="8">The sequence shown here is derived from an EMBL/GenBank/DDBJ whole genome shotgun (WGS) entry which is preliminary data.</text>
</comment>
<evidence type="ECO:0000256" key="5">
    <source>
        <dbReference type="ARBA" id="ARBA00022840"/>
    </source>
</evidence>
<dbReference type="InterPro" id="IPR050534">
    <property type="entry name" value="Coronavir_polyprotein_1ab"/>
</dbReference>
<protein>
    <submittedName>
        <fullName evidence="8">Uncharacterized protein</fullName>
    </submittedName>
</protein>
<evidence type="ECO:0000256" key="3">
    <source>
        <dbReference type="ARBA" id="ARBA00022801"/>
    </source>
</evidence>
<proteinExistence type="inferred from homology"/>
<gene>
    <name evidence="8" type="ORF">DNG_03017</name>
</gene>
<keyword evidence="9" id="KW-1185">Reference proteome</keyword>
<dbReference type="GO" id="GO:0043139">
    <property type="term" value="F:5'-3' DNA helicase activity"/>
    <property type="evidence" value="ECO:0007669"/>
    <property type="project" value="TreeGrafter"/>
</dbReference>
<dbReference type="InterPro" id="IPR047187">
    <property type="entry name" value="SF1_C_Upf1"/>
</dbReference>
<evidence type="ECO:0000256" key="2">
    <source>
        <dbReference type="ARBA" id="ARBA00022741"/>
    </source>
</evidence>
<reference evidence="8" key="1">
    <citation type="submission" date="2018-03" db="EMBL/GenBank/DDBJ databases">
        <authorList>
            <person name="Guldener U."/>
        </authorList>
    </citation>
    <scope>NUCLEOTIDE SEQUENCE</scope>
</reference>
<dbReference type="InterPro" id="IPR027417">
    <property type="entry name" value="P-loop_NTPase"/>
</dbReference>
<keyword evidence="5" id="KW-0067">ATP-binding</keyword>
<dbReference type="Pfam" id="PF13086">
    <property type="entry name" value="AAA_11"/>
    <property type="match status" value="1"/>
</dbReference>
<accession>A0AAE8STU3</accession>
<keyword evidence="4" id="KW-0347">Helicase</keyword>
<organism evidence="8 9">
    <name type="scientific">Cephalotrichum gorgonifer</name>
    <dbReference type="NCBI Taxonomy" id="2041049"/>
    <lineage>
        <taxon>Eukaryota</taxon>
        <taxon>Fungi</taxon>
        <taxon>Dikarya</taxon>
        <taxon>Ascomycota</taxon>
        <taxon>Pezizomycotina</taxon>
        <taxon>Sordariomycetes</taxon>
        <taxon>Hypocreomycetidae</taxon>
        <taxon>Microascales</taxon>
        <taxon>Microascaceae</taxon>
        <taxon>Cephalotrichum</taxon>
    </lineage>
</organism>
<dbReference type="SUPFAM" id="SSF52540">
    <property type="entry name" value="P-loop containing nucleoside triphosphate hydrolases"/>
    <property type="match status" value="1"/>
</dbReference>
<keyword evidence="2" id="KW-0547">Nucleotide-binding</keyword>
<evidence type="ECO:0000259" key="7">
    <source>
        <dbReference type="Pfam" id="PF13087"/>
    </source>
</evidence>
<keyword evidence="3" id="KW-0378">Hydrolase</keyword>
<evidence type="ECO:0000256" key="4">
    <source>
        <dbReference type="ARBA" id="ARBA00022806"/>
    </source>
</evidence>
<evidence type="ECO:0000259" key="6">
    <source>
        <dbReference type="Pfam" id="PF13086"/>
    </source>
</evidence>
<dbReference type="Proteomes" id="UP001187682">
    <property type="component" value="Unassembled WGS sequence"/>
</dbReference>
<feature type="domain" description="DNA2/NAM7 helicase helicase" evidence="6">
    <location>
        <begin position="300"/>
        <end position="547"/>
    </location>
</feature>
<dbReference type="PANTHER" id="PTHR43788:SF8">
    <property type="entry name" value="DNA-BINDING PROTEIN SMUBP-2"/>
    <property type="match status" value="1"/>
</dbReference>
<dbReference type="CDD" id="cd18808">
    <property type="entry name" value="SF1_C_Upf1"/>
    <property type="match status" value="1"/>
</dbReference>
<evidence type="ECO:0000313" key="9">
    <source>
        <dbReference type="Proteomes" id="UP001187682"/>
    </source>
</evidence>
<dbReference type="PANTHER" id="PTHR43788">
    <property type="entry name" value="DNA2/NAM7 HELICASE FAMILY MEMBER"/>
    <property type="match status" value="1"/>
</dbReference>
<evidence type="ECO:0000256" key="1">
    <source>
        <dbReference type="ARBA" id="ARBA00007913"/>
    </source>
</evidence>
<dbReference type="InterPro" id="IPR041679">
    <property type="entry name" value="DNA2/NAM7-like_C"/>
</dbReference>
<dbReference type="Gene3D" id="3.40.50.300">
    <property type="entry name" value="P-loop containing nucleotide triphosphate hydrolases"/>
    <property type="match status" value="2"/>
</dbReference>
<sequence>MKTVPTTQCSPVEGTAETFNKLSFENTIKHLDLQAPVDAFSVTEFRARHGGGATVELRNEELRIRAFNDARTSFSAWVLGPLSEPKPLHGGRREWLILVNPPAQGTDFPKLGESCELYIDKMAVVGGKHVATGFMPATRVDNPFESSTPAYSELVAFKVLPPAGKRLAEVVSKILAQFAAVESHSTLEPGSLHADNSVNIILRIGLILTSYLAEMSALNFLSEPKRNKDREAQPHSLEAFTWMLDFSQEPPSSINLFELLPHMRDPLRGTLPQKLIEMFKDLNEDHLGAYYGLESVPARLHMVSGCPGAGKTHWNLLVAAIAMAKTIPGNTTDHRVRVLYMIDVNKPVDDVADRMYRLVKAAGLKRKVIRMYGWPYELRQSKYIDGSAQKGLDAANSSSGEELHPDFTLQFISTARNQEVLSQTKAPTLDQAAWEHFRQHEDGEYVSLAKSLGKLLEGGAQTPGEAKSLRSCVYRLYQDVLKEVDFIATTPVSAYGNFPQMFPADIVFLDEAPHARELTSLIPIAFFSPIVWIFTGDFRQTKPFVASSGSPARKDEVLLSNPFCQQLTVSMMERADRAGALRHALQINHRCYGNLERLASKLFYGSKMRSGIPLDKRLPPTLTHIVHAYLERMTGRDCAEPRVLVHIVGAQEAVDARSYSNEKHQAWVMARVKELVADEKFRRVDSVEEPGTIMIIAPYRAAIAHYKLLVRHLDQSVQSRVDIRTVDTAQGHQADVVFLDLVRTRSPGFMDDAHRLCVAITRARQAEFIVMNPRMLRRKVDGRLRDTSFLMKMWRDVFDRGQYVKIG</sequence>
<dbReference type="InterPro" id="IPR041677">
    <property type="entry name" value="DNA2/NAM7_AAA_11"/>
</dbReference>
<dbReference type="EMBL" id="ONZQ02000003">
    <property type="protein sequence ID" value="SPO00167.1"/>
    <property type="molecule type" value="Genomic_DNA"/>
</dbReference>
<dbReference type="GO" id="GO:0016787">
    <property type="term" value="F:hydrolase activity"/>
    <property type="evidence" value="ECO:0007669"/>
    <property type="project" value="UniProtKB-KW"/>
</dbReference>
<dbReference type="Pfam" id="PF13087">
    <property type="entry name" value="AAA_12"/>
    <property type="match status" value="1"/>
</dbReference>
<name>A0AAE8STU3_9PEZI</name>
<feature type="domain" description="DNA2/NAM7 helicase-like C-terminal" evidence="7">
    <location>
        <begin position="568"/>
        <end position="772"/>
    </location>
</feature>
<dbReference type="AlphaFoldDB" id="A0AAE8STU3"/>
<comment type="similarity">
    <text evidence="1">Belongs to the DNA2/NAM7 helicase family.</text>
</comment>
<dbReference type="GO" id="GO:0005524">
    <property type="term" value="F:ATP binding"/>
    <property type="evidence" value="ECO:0007669"/>
    <property type="project" value="UniProtKB-KW"/>
</dbReference>
<evidence type="ECO:0000313" key="8">
    <source>
        <dbReference type="EMBL" id="SPO00167.1"/>
    </source>
</evidence>